<feature type="compositionally biased region" description="Basic and acidic residues" evidence="1">
    <location>
        <begin position="66"/>
        <end position="89"/>
    </location>
</feature>
<name>A0A1J1J4X0_9DIPT</name>
<feature type="signal peptide" evidence="2">
    <location>
        <begin position="1"/>
        <end position="21"/>
    </location>
</feature>
<feature type="compositionally biased region" description="Basic and acidic residues" evidence="1">
    <location>
        <begin position="41"/>
        <end position="59"/>
    </location>
</feature>
<dbReference type="EMBL" id="CVRI01000066">
    <property type="protein sequence ID" value="CRL05929.1"/>
    <property type="molecule type" value="Genomic_DNA"/>
</dbReference>
<feature type="chain" id="PRO_5013357578" evidence="2">
    <location>
        <begin position="22"/>
        <end position="89"/>
    </location>
</feature>
<evidence type="ECO:0000313" key="3">
    <source>
        <dbReference type="EMBL" id="CRL05929.1"/>
    </source>
</evidence>
<dbReference type="Proteomes" id="UP000183832">
    <property type="component" value="Unassembled WGS sequence"/>
</dbReference>
<keyword evidence="4" id="KW-1185">Reference proteome</keyword>
<evidence type="ECO:0000313" key="4">
    <source>
        <dbReference type="Proteomes" id="UP000183832"/>
    </source>
</evidence>
<proteinExistence type="predicted"/>
<gene>
    <name evidence="3" type="ORF">CLUMA_CG018910</name>
</gene>
<accession>A0A1J1J4X0</accession>
<evidence type="ECO:0000256" key="1">
    <source>
        <dbReference type="SAM" id="MobiDB-lite"/>
    </source>
</evidence>
<dbReference type="AlphaFoldDB" id="A0A1J1J4X0"/>
<reference evidence="3 4" key="1">
    <citation type="submission" date="2015-04" db="EMBL/GenBank/DDBJ databases">
        <authorList>
            <person name="Syromyatnikov M.Y."/>
            <person name="Popov V.N."/>
        </authorList>
    </citation>
    <scope>NUCLEOTIDE SEQUENCE [LARGE SCALE GENOMIC DNA]</scope>
</reference>
<sequence length="89" mass="9772">MKFSTIFFIVLLAVAAIVVSGAPSHGQGHEEHGNGKGVGHYNEKHFEKHHTGEHDHEGGTHSNGQGHEEHGNGKGLGHYKEKHFEKHHT</sequence>
<evidence type="ECO:0000256" key="2">
    <source>
        <dbReference type="SAM" id="SignalP"/>
    </source>
</evidence>
<keyword evidence="2" id="KW-0732">Signal</keyword>
<protein>
    <submittedName>
        <fullName evidence="3">CLUMA_CG018910, isoform A</fullName>
    </submittedName>
</protein>
<feature type="region of interest" description="Disordered" evidence="1">
    <location>
        <begin position="23"/>
        <end position="89"/>
    </location>
</feature>
<organism evidence="3 4">
    <name type="scientific">Clunio marinus</name>
    <dbReference type="NCBI Taxonomy" id="568069"/>
    <lineage>
        <taxon>Eukaryota</taxon>
        <taxon>Metazoa</taxon>
        <taxon>Ecdysozoa</taxon>
        <taxon>Arthropoda</taxon>
        <taxon>Hexapoda</taxon>
        <taxon>Insecta</taxon>
        <taxon>Pterygota</taxon>
        <taxon>Neoptera</taxon>
        <taxon>Endopterygota</taxon>
        <taxon>Diptera</taxon>
        <taxon>Nematocera</taxon>
        <taxon>Chironomoidea</taxon>
        <taxon>Chironomidae</taxon>
        <taxon>Clunio</taxon>
    </lineage>
</organism>